<evidence type="ECO:0000256" key="2">
    <source>
        <dbReference type="ARBA" id="ARBA00022771"/>
    </source>
</evidence>
<evidence type="ECO:0008006" key="10">
    <source>
        <dbReference type="Google" id="ProtNLM"/>
    </source>
</evidence>
<dbReference type="InterPro" id="IPR010666">
    <property type="entry name" value="Znf_GRF"/>
</dbReference>
<dbReference type="Pfam" id="PF18044">
    <property type="entry name" value="zf-CCCH_4"/>
    <property type="match status" value="1"/>
</dbReference>
<reference evidence="9" key="1">
    <citation type="journal article" date="2023" name="Commun. Biol.">
        <title>Genome analysis of Parmales, the sister group of diatoms, reveals the evolutionary specialization of diatoms from phago-mixotrophs to photoautotrophs.</title>
        <authorList>
            <person name="Ban H."/>
            <person name="Sato S."/>
            <person name="Yoshikawa S."/>
            <person name="Yamada K."/>
            <person name="Nakamura Y."/>
            <person name="Ichinomiya M."/>
            <person name="Sato N."/>
            <person name="Blanc-Mathieu R."/>
            <person name="Endo H."/>
            <person name="Kuwata A."/>
            <person name="Ogata H."/>
        </authorList>
    </citation>
    <scope>NUCLEOTIDE SEQUENCE [LARGE SCALE GENOMIC DNA]</scope>
    <source>
        <strain evidence="9">NIES 3699</strain>
    </source>
</reference>
<dbReference type="Gene3D" id="3.30.1370.210">
    <property type="match status" value="1"/>
</dbReference>
<evidence type="ECO:0000313" key="9">
    <source>
        <dbReference type="Proteomes" id="UP001165160"/>
    </source>
</evidence>
<keyword evidence="3 4" id="KW-0862">Zinc</keyword>
<comment type="caution">
    <text evidence="8">The sequence shown here is derived from an EMBL/GenBank/DDBJ whole genome shotgun (WGS) entry which is preliminary data.</text>
</comment>
<dbReference type="AlphaFoldDB" id="A0A9W7F0F2"/>
<feature type="compositionally biased region" description="Basic and acidic residues" evidence="5">
    <location>
        <begin position="148"/>
        <end position="162"/>
    </location>
</feature>
<feature type="region of interest" description="Disordered" evidence="5">
    <location>
        <begin position="118"/>
        <end position="162"/>
    </location>
</feature>
<dbReference type="Pfam" id="PF06839">
    <property type="entry name" value="Zn_ribbon_GRF"/>
    <property type="match status" value="1"/>
</dbReference>
<evidence type="ECO:0000256" key="3">
    <source>
        <dbReference type="ARBA" id="ARBA00022833"/>
    </source>
</evidence>
<evidence type="ECO:0000259" key="6">
    <source>
        <dbReference type="PROSITE" id="PS50103"/>
    </source>
</evidence>
<dbReference type="PROSITE" id="PS51999">
    <property type="entry name" value="ZF_GRF"/>
    <property type="match status" value="1"/>
</dbReference>
<evidence type="ECO:0000256" key="1">
    <source>
        <dbReference type="ARBA" id="ARBA00022723"/>
    </source>
</evidence>
<dbReference type="PROSITE" id="PS50103">
    <property type="entry name" value="ZF_C3H1"/>
    <property type="match status" value="1"/>
</dbReference>
<evidence type="ECO:0000259" key="7">
    <source>
        <dbReference type="PROSITE" id="PS51999"/>
    </source>
</evidence>
<evidence type="ECO:0000313" key="8">
    <source>
        <dbReference type="EMBL" id="GMH99094.1"/>
    </source>
</evidence>
<dbReference type="GO" id="GO:0008270">
    <property type="term" value="F:zinc ion binding"/>
    <property type="evidence" value="ECO:0007669"/>
    <property type="project" value="UniProtKB-KW"/>
</dbReference>
<dbReference type="SMART" id="SM00356">
    <property type="entry name" value="ZnF_C3H1"/>
    <property type="match status" value="1"/>
</dbReference>
<evidence type="ECO:0000256" key="5">
    <source>
        <dbReference type="SAM" id="MobiDB-lite"/>
    </source>
</evidence>
<dbReference type="InterPro" id="IPR041367">
    <property type="entry name" value="Znf-CCCH_4"/>
</dbReference>
<evidence type="ECO:0000256" key="4">
    <source>
        <dbReference type="PROSITE-ProRule" id="PRU00723"/>
    </source>
</evidence>
<gene>
    <name evidence="8" type="ORF">TrVE_jg9183</name>
</gene>
<keyword evidence="2 4" id="KW-0863">Zinc-finger</keyword>
<accession>A0A9W7F0F2</accession>
<feature type="domain" description="C3H1-type" evidence="6">
    <location>
        <begin position="4"/>
        <end position="26"/>
    </location>
</feature>
<dbReference type="InterPro" id="IPR000571">
    <property type="entry name" value="Znf_CCCH"/>
</dbReference>
<dbReference type="Proteomes" id="UP001165160">
    <property type="component" value="Unassembled WGS sequence"/>
</dbReference>
<sequence>MAVICQHFLNGKCNRGTKCKFSHAAPSGSASSTKRKRPGAQFRERQIIEQGASGGEPEAGAVTAVAADAPRCTHGEKCMQRVGKNRNEGRIYWTCARIGSGEYKKCSFFIWEDRRGKGRDTEVGVEVEGETGGKKARKEKKAKKNKEKKIEKQDPVEVEVIR</sequence>
<organism evidence="8 9">
    <name type="scientific">Triparma verrucosa</name>
    <dbReference type="NCBI Taxonomy" id="1606542"/>
    <lineage>
        <taxon>Eukaryota</taxon>
        <taxon>Sar</taxon>
        <taxon>Stramenopiles</taxon>
        <taxon>Ochrophyta</taxon>
        <taxon>Bolidophyceae</taxon>
        <taxon>Parmales</taxon>
        <taxon>Triparmaceae</taxon>
        <taxon>Triparma</taxon>
    </lineage>
</organism>
<dbReference type="InterPro" id="IPR036855">
    <property type="entry name" value="Znf_CCCH_sf"/>
</dbReference>
<dbReference type="SUPFAM" id="SSF90229">
    <property type="entry name" value="CCCH zinc finger"/>
    <property type="match status" value="1"/>
</dbReference>
<keyword evidence="9" id="KW-1185">Reference proteome</keyword>
<name>A0A9W7F0F2_9STRA</name>
<feature type="domain" description="GRF-type" evidence="7">
    <location>
        <begin position="72"/>
        <end position="115"/>
    </location>
</feature>
<protein>
    <recommendedName>
        <fullName evidence="10">C3H1-type domain-containing protein</fullName>
    </recommendedName>
</protein>
<dbReference type="EMBL" id="BRXX01000229">
    <property type="protein sequence ID" value="GMH99094.1"/>
    <property type="molecule type" value="Genomic_DNA"/>
</dbReference>
<proteinExistence type="predicted"/>
<feature type="compositionally biased region" description="Basic residues" evidence="5">
    <location>
        <begin position="134"/>
        <end position="147"/>
    </location>
</feature>
<feature type="zinc finger region" description="C3H1-type" evidence="4">
    <location>
        <begin position="4"/>
        <end position="26"/>
    </location>
</feature>
<keyword evidence="1 4" id="KW-0479">Metal-binding</keyword>